<comment type="function">
    <text evidence="5">Catalyzes the two-step NADP-dependent conversion of GDP-4-dehydro-6-deoxy-D-mannose to GDP-fucose, involving an epimerase and a reductase reaction.</text>
</comment>
<dbReference type="Gene3D" id="3.90.25.10">
    <property type="entry name" value="UDP-galactose 4-epimerase, domain 1"/>
    <property type="match status" value="1"/>
</dbReference>
<feature type="domain" description="NAD-dependent epimerase/dehydratase" evidence="6">
    <location>
        <begin position="7"/>
        <end position="241"/>
    </location>
</feature>
<name>A0ABR5N4M7_BRECH</name>
<dbReference type="Proteomes" id="UP000051063">
    <property type="component" value="Unassembled WGS sequence"/>
</dbReference>
<keyword evidence="8" id="KW-1185">Reference proteome</keyword>
<keyword evidence="4 5" id="KW-0413">Isomerase</keyword>
<evidence type="ECO:0000256" key="1">
    <source>
        <dbReference type="ARBA" id="ARBA00005959"/>
    </source>
</evidence>
<dbReference type="Pfam" id="PF01370">
    <property type="entry name" value="Epimerase"/>
    <property type="match status" value="1"/>
</dbReference>
<evidence type="ECO:0000256" key="4">
    <source>
        <dbReference type="ARBA" id="ARBA00023235"/>
    </source>
</evidence>
<feature type="binding site" evidence="5">
    <location>
        <position position="273"/>
    </location>
    <ligand>
        <name>substrate</name>
    </ligand>
</feature>
<dbReference type="HAMAP" id="MF_00956">
    <property type="entry name" value="GDP_fucose_synth"/>
    <property type="match status" value="1"/>
</dbReference>
<evidence type="ECO:0000256" key="5">
    <source>
        <dbReference type="HAMAP-Rule" id="MF_00956"/>
    </source>
</evidence>
<comment type="similarity">
    <text evidence="1 5">Belongs to the NAD(P)-dependent epimerase/dehydratase family. Fucose synthase subfamily.</text>
</comment>
<evidence type="ECO:0000256" key="2">
    <source>
        <dbReference type="ARBA" id="ARBA00022857"/>
    </source>
</evidence>
<dbReference type="InterPro" id="IPR001509">
    <property type="entry name" value="Epimerase_deHydtase"/>
</dbReference>
<dbReference type="Gene3D" id="3.40.50.720">
    <property type="entry name" value="NAD(P)-binding Rossmann-like Domain"/>
    <property type="match status" value="1"/>
</dbReference>
<keyword evidence="2 5" id="KW-0521">NADP</keyword>
<comment type="catalytic activity">
    <reaction evidence="5">
        <text>GDP-beta-L-fucose + NADP(+) = GDP-4-dehydro-alpha-D-rhamnose + NADPH + H(+)</text>
        <dbReference type="Rhea" id="RHEA:18885"/>
        <dbReference type="ChEBI" id="CHEBI:15378"/>
        <dbReference type="ChEBI" id="CHEBI:57273"/>
        <dbReference type="ChEBI" id="CHEBI:57783"/>
        <dbReference type="ChEBI" id="CHEBI:57964"/>
        <dbReference type="ChEBI" id="CHEBI:58349"/>
        <dbReference type="EC" id="1.1.1.271"/>
    </reaction>
</comment>
<gene>
    <name evidence="5" type="primary">fcl</name>
    <name evidence="7" type="ORF">AN963_10955</name>
</gene>
<dbReference type="CDD" id="cd05239">
    <property type="entry name" value="GDP_FS_SDR_e"/>
    <property type="match status" value="1"/>
</dbReference>
<dbReference type="RefSeq" id="WP_055744638.1">
    <property type="nucleotide sequence ID" value="NZ_LJJB01000010.1"/>
</dbReference>
<feature type="site" description="Important for catalytic activity" evidence="5">
    <location>
        <position position="108"/>
    </location>
</feature>
<evidence type="ECO:0000259" key="6">
    <source>
        <dbReference type="Pfam" id="PF01370"/>
    </source>
</evidence>
<comment type="caution">
    <text evidence="7">The sequence shown here is derived from an EMBL/GenBank/DDBJ whole genome shotgun (WGS) entry which is preliminary data.</text>
</comment>
<dbReference type="PANTHER" id="PTHR43238">
    <property type="entry name" value="GDP-L-FUCOSE SYNTHASE"/>
    <property type="match status" value="1"/>
</dbReference>
<evidence type="ECO:0000313" key="7">
    <source>
        <dbReference type="EMBL" id="KQL45577.1"/>
    </source>
</evidence>
<feature type="binding site" evidence="5">
    <location>
        <begin position="11"/>
        <end position="17"/>
    </location>
    <ligand>
        <name>NADP(+)</name>
        <dbReference type="ChEBI" id="CHEBI:58349"/>
    </ligand>
</feature>
<feature type="binding site" evidence="5">
    <location>
        <begin position="106"/>
        <end position="109"/>
    </location>
    <ligand>
        <name>NADP(+)</name>
        <dbReference type="ChEBI" id="CHEBI:58349"/>
    </ligand>
</feature>
<organism evidence="7 8">
    <name type="scientific">Brevibacillus choshinensis</name>
    <dbReference type="NCBI Taxonomy" id="54911"/>
    <lineage>
        <taxon>Bacteria</taxon>
        <taxon>Bacillati</taxon>
        <taxon>Bacillota</taxon>
        <taxon>Bacilli</taxon>
        <taxon>Bacillales</taxon>
        <taxon>Paenibacillaceae</taxon>
        <taxon>Brevibacillus</taxon>
    </lineage>
</organism>
<feature type="binding site" evidence="5">
    <location>
        <begin position="164"/>
        <end position="167"/>
    </location>
    <ligand>
        <name>NADP(+)</name>
        <dbReference type="ChEBI" id="CHEBI:58349"/>
    </ligand>
</feature>
<dbReference type="InterPro" id="IPR028614">
    <property type="entry name" value="GDP_fucose/colitose_synth"/>
</dbReference>
<dbReference type="SUPFAM" id="SSF51735">
    <property type="entry name" value="NAD(P)-binding Rossmann-fold domains"/>
    <property type="match status" value="1"/>
</dbReference>
<feature type="site" description="Important for catalytic activity" evidence="5">
    <location>
        <position position="110"/>
    </location>
</feature>
<comment type="pathway">
    <text evidence="5">Nucleotide-sugar biosynthesis; GDP-L-fucose biosynthesis via de novo pathway; GDP-L-fucose from GDP-alpha-D-mannose: step 2/2.</text>
</comment>
<sequence>MELDARIYVAGHRGLVGSAIKRALESQGYQNVLEQTRSELDLLDQSAVAQFFAKERPEYVFLAAAKVGGISANATHPADFLYHNLVIQTNVIHAAYLYGVKKLLFLGSSCIYPKFAPQPIREEYLLNGELEPTNEPYALAKIAGVKMCEAYYRQYGSDFLAVMPTNLYGPNDNFDLESSHVLPALLRKFHEAKTMDASHVEVWGTGKPRREFLYVDDLADACVYLMKRYSHSDIGSFVNIGTGADVEIGELATMIKQIVGFRGNIVFNSEKPDGTPRKWLDVTRIEGLGWRASTTLRKGIQKTYEWYLNQHQSTVRP</sequence>
<reference evidence="7 8" key="1">
    <citation type="submission" date="2015-09" db="EMBL/GenBank/DDBJ databases">
        <title>Genome sequencing project for genomic taxonomy and phylogenomics of Bacillus-like bacteria.</title>
        <authorList>
            <person name="Liu B."/>
            <person name="Wang J."/>
            <person name="Zhu Y."/>
            <person name="Liu G."/>
            <person name="Chen Q."/>
            <person name="Chen Z."/>
            <person name="Lan J."/>
            <person name="Che J."/>
            <person name="Ge C."/>
            <person name="Shi H."/>
            <person name="Pan Z."/>
            <person name="Liu X."/>
        </authorList>
    </citation>
    <scope>NUCLEOTIDE SEQUENCE [LARGE SCALE GENOMIC DNA]</scope>
    <source>
        <strain evidence="7 8">DSM 8552</strain>
    </source>
</reference>
<proteinExistence type="inferred from homology"/>
<keyword evidence="3 5" id="KW-0560">Oxidoreductase</keyword>
<feature type="active site" description="Proton donor/acceptor" evidence="5">
    <location>
        <position position="137"/>
    </location>
</feature>
<keyword evidence="5" id="KW-0511">Multifunctional enzyme</keyword>
<evidence type="ECO:0000313" key="8">
    <source>
        <dbReference type="Proteomes" id="UP000051063"/>
    </source>
</evidence>
<dbReference type="PANTHER" id="PTHR43238:SF1">
    <property type="entry name" value="GDP-L-FUCOSE SYNTHASE"/>
    <property type="match status" value="1"/>
</dbReference>
<accession>A0ABR5N4M7</accession>
<evidence type="ECO:0000256" key="3">
    <source>
        <dbReference type="ARBA" id="ARBA00023002"/>
    </source>
</evidence>
<dbReference type="EC" id="1.1.1.271" evidence="5"/>
<dbReference type="InterPro" id="IPR036291">
    <property type="entry name" value="NAD(P)-bd_dom_sf"/>
</dbReference>
<feature type="binding site" evidence="5">
    <location>
        <position position="203"/>
    </location>
    <ligand>
        <name>substrate</name>
    </ligand>
</feature>
<dbReference type="EMBL" id="LJJB01000010">
    <property type="protein sequence ID" value="KQL45577.1"/>
    <property type="molecule type" value="Genomic_DNA"/>
</dbReference>
<feature type="binding site" evidence="5">
    <location>
        <position position="188"/>
    </location>
    <ligand>
        <name>substrate</name>
    </ligand>
</feature>
<feature type="binding site" evidence="5">
    <location>
        <position position="210"/>
    </location>
    <ligand>
        <name>substrate</name>
    </ligand>
</feature>
<feature type="binding site" evidence="5">
    <location>
        <position position="141"/>
    </location>
    <ligand>
        <name>NADP(+)</name>
        <dbReference type="ChEBI" id="CHEBI:58349"/>
    </ligand>
</feature>
<protein>
    <recommendedName>
        <fullName evidence="5">GDP-L-fucose synthase</fullName>
        <ecNumber evidence="5">1.1.1.271</ecNumber>
    </recommendedName>
    <alternativeName>
        <fullName evidence="5">GDP-4-keto-6-deoxy-D-mannose-3,5-epimerase-4-reductase</fullName>
    </alternativeName>
</protein>
<feature type="binding site" evidence="5">
    <location>
        <position position="180"/>
    </location>
    <ligand>
        <name>NADP(+)</name>
        <dbReference type="ChEBI" id="CHEBI:58349"/>
    </ligand>
</feature>